<feature type="transmembrane region" description="Helical" evidence="1">
    <location>
        <begin position="207"/>
        <end position="227"/>
    </location>
</feature>
<evidence type="ECO:0000313" key="4">
    <source>
        <dbReference type="Proteomes" id="UP000094828"/>
    </source>
</evidence>
<evidence type="ECO:0000256" key="1">
    <source>
        <dbReference type="SAM" id="Phobius"/>
    </source>
</evidence>
<keyword evidence="1" id="KW-1133">Transmembrane helix</keyword>
<dbReference type="STRING" id="1841610.A6X21_13195"/>
<dbReference type="InterPro" id="IPR003675">
    <property type="entry name" value="Rce1/LyrA-like_dom"/>
</dbReference>
<keyword evidence="4" id="KW-1185">Reference proteome</keyword>
<feature type="transmembrane region" description="Helical" evidence="1">
    <location>
        <begin position="21"/>
        <end position="40"/>
    </location>
</feature>
<protein>
    <recommendedName>
        <fullName evidence="2">CAAX prenyl protease 2/Lysostaphin resistance protein A-like domain-containing protein</fullName>
    </recommendedName>
</protein>
<keyword evidence="1" id="KW-0812">Transmembrane</keyword>
<sequence length="293" mass="32315">MNSREEAVSHREYWDEASRPLAGLVLLSPLLLIYEWHAAWQDSSAVITLRNGVDIWLRTQMGWLGFDHEWCVPALVLLTLAGRHILSCQDWNIRPSVIGGMVAEAALFAALLVILGQLIPWSSTNIPQFPQEMDLLHSREALLLSENTVGNIAGKLATPVADAWPNPSPRLHWVTCLGAGIYEEFLFRLGLIPVLYGLVRMLGIPRVITLVIAIGGSSLLFAAAHYLQVDLETGKISLLGTADYIIQHRDVWSAFSFRCLAGILFGALLVFRGIGIAAGCHIGYDLFVGYWMG</sequence>
<name>A0A1C3E601_9PLAN</name>
<dbReference type="GO" id="GO:0080120">
    <property type="term" value="P:CAAX-box protein maturation"/>
    <property type="evidence" value="ECO:0007669"/>
    <property type="project" value="UniProtKB-ARBA"/>
</dbReference>
<keyword evidence="1" id="KW-0472">Membrane</keyword>
<evidence type="ECO:0000313" key="3">
    <source>
        <dbReference type="EMBL" id="ODA28633.1"/>
    </source>
</evidence>
<feature type="transmembrane region" description="Helical" evidence="1">
    <location>
        <begin position="251"/>
        <end position="271"/>
    </location>
</feature>
<organism evidence="3 4">
    <name type="scientific">Planctopirus hydrillae</name>
    <dbReference type="NCBI Taxonomy" id="1841610"/>
    <lineage>
        <taxon>Bacteria</taxon>
        <taxon>Pseudomonadati</taxon>
        <taxon>Planctomycetota</taxon>
        <taxon>Planctomycetia</taxon>
        <taxon>Planctomycetales</taxon>
        <taxon>Planctomycetaceae</taxon>
        <taxon>Planctopirus</taxon>
    </lineage>
</organism>
<comment type="caution">
    <text evidence="3">The sequence shown here is derived from an EMBL/GenBank/DDBJ whole genome shotgun (WGS) entry which is preliminary data.</text>
</comment>
<feature type="transmembrane region" description="Helical" evidence="1">
    <location>
        <begin position="98"/>
        <end position="119"/>
    </location>
</feature>
<gene>
    <name evidence="3" type="ORF">A6X21_13195</name>
</gene>
<reference evidence="3 4" key="1">
    <citation type="submission" date="2016-05" db="EMBL/GenBank/DDBJ databases">
        <title>Genomic and physiological characterization of Planctopirus sp. isolated from fresh water lake.</title>
        <authorList>
            <person name="Subhash Y."/>
            <person name="Ramana C."/>
        </authorList>
    </citation>
    <scope>NUCLEOTIDE SEQUENCE [LARGE SCALE GENOMIC DNA]</scope>
    <source>
        <strain evidence="3 4">JC280</strain>
    </source>
</reference>
<dbReference type="RefSeq" id="WP_068852079.1">
    <property type="nucleotide sequence ID" value="NZ_LYDR01000152.1"/>
</dbReference>
<dbReference type="AlphaFoldDB" id="A0A1C3E601"/>
<feature type="domain" description="CAAX prenyl protease 2/Lysostaphin resistance protein A-like" evidence="2">
    <location>
        <begin position="173"/>
        <end position="287"/>
    </location>
</feature>
<proteinExistence type="predicted"/>
<dbReference type="EMBL" id="LYDR01000152">
    <property type="protein sequence ID" value="ODA28633.1"/>
    <property type="molecule type" value="Genomic_DNA"/>
</dbReference>
<dbReference type="GO" id="GO:0004175">
    <property type="term" value="F:endopeptidase activity"/>
    <property type="evidence" value="ECO:0007669"/>
    <property type="project" value="UniProtKB-ARBA"/>
</dbReference>
<evidence type="ECO:0000259" key="2">
    <source>
        <dbReference type="Pfam" id="PF02517"/>
    </source>
</evidence>
<accession>A0A1C3E601</accession>
<dbReference type="OrthoDB" id="9814348at2"/>
<dbReference type="Pfam" id="PF02517">
    <property type="entry name" value="Rce1-like"/>
    <property type="match status" value="1"/>
</dbReference>
<dbReference type="Proteomes" id="UP000094828">
    <property type="component" value="Unassembled WGS sequence"/>
</dbReference>